<dbReference type="InterPro" id="IPR036397">
    <property type="entry name" value="RNaseH_sf"/>
</dbReference>
<dbReference type="Pfam" id="PF24764">
    <property type="entry name" value="rva_4"/>
    <property type="match status" value="1"/>
</dbReference>
<evidence type="ECO:0000313" key="3">
    <source>
        <dbReference type="RefSeq" id="XP_022340811.1"/>
    </source>
</evidence>
<dbReference type="InterPro" id="IPR058913">
    <property type="entry name" value="Integrase_dom_put"/>
</dbReference>
<dbReference type="KEGG" id="cvn:111135234"/>
<dbReference type="SUPFAM" id="SSF53098">
    <property type="entry name" value="Ribonuclease H-like"/>
    <property type="match status" value="1"/>
</dbReference>
<sequence>MHGYRWMHLKCLERGLVVDQDTVLGLLHIIDPEGVEYRKTRRLRRRVYSIKGPNSVWHIDGYDKLSRYGIKIHGCIDGFSRQIIWLKAGVSNKNPSIIAHYYIESIRQYGVYPRRVRADMGTENVHVEALQKFFRRNHEDEHAKDRSFLYGKSTNNQRIESLWGMIRRQGIQFWMNFFQELNESGYHDGEYLDQEISRFCFLELVQDTLNDISSIWNRHRIRRYSQGISKCGRPFLLHHMPRAFDAVDYGLEINEDEVNICQSELDTMPRSPCSELIEDLCKCVIEENDFEVPRDPASMKNLYLFLREDIRNNL</sequence>
<name>A0A8B8ELN0_CRAVI</name>
<dbReference type="AlphaFoldDB" id="A0A8B8ELN0"/>
<dbReference type="RefSeq" id="XP_022340811.1">
    <property type="nucleotide sequence ID" value="XM_022485103.1"/>
</dbReference>
<dbReference type="Gene3D" id="3.30.420.10">
    <property type="entry name" value="Ribonuclease H-like superfamily/Ribonuclease H"/>
    <property type="match status" value="1"/>
</dbReference>
<dbReference type="PANTHER" id="PTHR46791">
    <property type="entry name" value="EXPRESSED PROTEIN"/>
    <property type="match status" value="1"/>
</dbReference>
<dbReference type="GeneID" id="111135234"/>
<organism evidence="2 3">
    <name type="scientific">Crassostrea virginica</name>
    <name type="common">Eastern oyster</name>
    <dbReference type="NCBI Taxonomy" id="6565"/>
    <lineage>
        <taxon>Eukaryota</taxon>
        <taxon>Metazoa</taxon>
        <taxon>Spiralia</taxon>
        <taxon>Lophotrochozoa</taxon>
        <taxon>Mollusca</taxon>
        <taxon>Bivalvia</taxon>
        <taxon>Autobranchia</taxon>
        <taxon>Pteriomorphia</taxon>
        <taxon>Ostreida</taxon>
        <taxon>Ostreoidea</taxon>
        <taxon>Ostreidae</taxon>
        <taxon>Crassostrea</taxon>
    </lineage>
</organism>
<accession>A0A8B8ELN0</accession>
<evidence type="ECO:0000259" key="1">
    <source>
        <dbReference type="Pfam" id="PF24764"/>
    </source>
</evidence>
<feature type="domain" description="Integrase core" evidence="1">
    <location>
        <begin position="47"/>
        <end position="223"/>
    </location>
</feature>
<evidence type="ECO:0000313" key="2">
    <source>
        <dbReference type="Proteomes" id="UP000694844"/>
    </source>
</evidence>
<reference evidence="3" key="1">
    <citation type="submission" date="2025-08" db="UniProtKB">
        <authorList>
            <consortium name="RefSeq"/>
        </authorList>
    </citation>
    <scope>IDENTIFICATION</scope>
    <source>
        <tissue evidence="3">Whole sample</tissue>
    </source>
</reference>
<gene>
    <name evidence="3" type="primary">LOC111135234</name>
</gene>
<dbReference type="PANTHER" id="PTHR46791:SF13">
    <property type="entry name" value="CLR5 DOMAIN-CONTAINING PROTEIN"/>
    <property type="match status" value="1"/>
</dbReference>
<dbReference type="GO" id="GO:0003676">
    <property type="term" value="F:nucleic acid binding"/>
    <property type="evidence" value="ECO:0007669"/>
    <property type="project" value="InterPro"/>
</dbReference>
<protein>
    <submittedName>
        <fullName evidence="3">Uncharacterized protein LOC111135234 isoform X1</fullName>
    </submittedName>
</protein>
<dbReference type="InterPro" id="IPR012337">
    <property type="entry name" value="RNaseH-like_sf"/>
</dbReference>
<proteinExistence type="predicted"/>
<dbReference type="OrthoDB" id="6144162at2759"/>
<keyword evidence="2" id="KW-1185">Reference proteome</keyword>
<dbReference type="Proteomes" id="UP000694844">
    <property type="component" value="Chromosome 5"/>
</dbReference>